<gene>
    <name evidence="4" type="primary">maiA</name>
    <name evidence="4" type="ORF">CYJ10_10700</name>
</gene>
<reference evidence="4 5" key="1">
    <citation type="submission" date="2017-12" db="EMBL/GenBank/DDBJ databases">
        <title>Genome sequence of the active heterotrophic nitrifier-denitrifier, Cupriavidus pauculus UM1.</title>
        <authorList>
            <person name="Putonti C."/>
            <person name="Castignetti D."/>
        </authorList>
    </citation>
    <scope>NUCLEOTIDE SEQUENCE [LARGE SCALE GENOMIC DNA]</scope>
    <source>
        <strain evidence="4 5">UM1</strain>
    </source>
</reference>
<comment type="caution">
    <text evidence="4">The sequence shown here is derived from an EMBL/GenBank/DDBJ whole genome shotgun (WGS) entry which is preliminary data.</text>
</comment>
<dbReference type="SUPFAM" id="SSF52833">
    <property type="entry name" value="Thioredoxin-like"/>
    <property type="match status" value="1"/>
</dbReference>
<sequence>MKLYANEVSSATSRVRIALAVKGLAVDVQPVTIFGDAAQSRQAAYRAINPQGLVPALETDAGELITQSLAIIEYLDERFRTPPLLPADPEDRAFARAVALAIASEIHALLPPRVAARLSQIPGMDADGITAWVRHWVDVGLTAVEDRLAARRTGPYVVGNVPTIADIYLFPQVISAARMGFDVAQRWPNIAEIVARLHDIPAFAQNAPAPRT</sequence>
<dbReference type="InterPro" id="IPR010987">
    <property type="entry name" value="Glutathione-S-Trfase_C-like"/>
</dbReference>
<accession>A0A2N5CF89</accession>
<evidence type="ECO:0000313" key="4">
    <source>
        <dbReference type="EMBL" id="PLQ00883.1"/>
    </source>
</evidence>
<dbReference type="Gene3D" id="1.20.1050.10">
    <property type="match status" value="1"/>
</dbReference>
<dbReference type="InterPro" id="IPR040079">
    <property type="entry name" value="Glutathione_S-Trfase"/>
</dbReference>
<protein>
    <submittedName>
        <fullName evidence="4">Maleylacetoacetate isomerase</fullName>
    </submittedName>
</protein>
<dbReference type="InterPro" id="IPR036249">
    <property type="entry name" value="Thioredoxin-like_sf"/>
</dbReference>
<dbReference type="Proteomes" id="UP000234341">
    <property type="component" value="Unassembled WGS sequence"/>
</dbReference>
<dbReference type="NCBIfam" id="TIGR01262">
    <property type="entry name" value="maiA"/>
    <property type="match status" value="1"/>
</dbReference>
<dbReference type="Pfam" id="PF13410">
    <property type="entry name" value="GST_C_2"/>
    <property type="match status" value="1"/>
</dbReference>
<comment type="similarity">
    <text evidence="1">Belongs to the GST superfamily. Zeta family.</text>
</comment>
<dbReference type="AlphaFoldDB" id="A0A2N5CF89"/>
<evidence type="ECO:0000256" key="1">
    <source>
        <dbReference type="ARBA" id="ARBA00010007"/>
    </source>
</evidence>
<dbReference type="OrthoDB" id="509852at2"/>
<dbReference type="PANTHER" id="PTHR42673:SF4">
    <property type="entry name" value="MALEYLACETOACETATE ISOMERASE"/>
    <property type="match status" value="1"/>
</dbReference>
<dbReference type="GO" id="GO:0016034">
    <property type="term" value="F:maleylacetoacetate isomerase activity"/>
    <property type="evidence" value="ECO:0007669"/>
    <property type="project" value="TreeGrafter"/>
</dbReference>
<dbReference type="SFLD" id="SFLDG00358">
    <property type="entry name" value="Main_(cytGST)"/>
    <property type="match status" value="1"/>
</dbReference>
<dbReference type="InterPro" id="IPR005955">
    <property type="entry name" value="GST_Zeta"/>
</dbReference>
<dbReference type="PROSITE" id="PS50405">
    <property type="entry name" value="GST_CTER"/>
    <property type="match status" value="1"/>
</dbReference>
<dbReference type="Gene3D" id="3.40.30.10">
    <property type="entry name" value="Glutaredoxin"/>
    <property type="match status" value="1"/>
</dbReference>
<dbReference type="GO" id="GO:0004364">
    <property type="term" value="F:glutathione transferase activity"/>
    <property type="evidence" value="ECO:0007669"/>
    <property type="project" value="TreeGrafter"/>
</dbReference>
<dbReference type="SFLD" id="SFLDS00019">
    <property type="entry name" value="Glutathione_Transferase_(cytos"/>
    <property type="match status" value="1"/>
</dbReference>
<evidence type="ECO:0000313" key="5">
    <source>
        <dbReference type="Proteomes" id="UP000234341"/>
    </source>
</evidence>
<feature type="domain" description="GST N-terminal" evidence="2">
    <location>
        <begin position="1"/>
        <end position="83"/>
    </location>
</feature>
<dbReference type="PROSITE" id="PS50404">
    <property type="entry name" value="GST_NTER"/>
    <property type="match status" value="1"/>
</dbReference>
<dbReference type="Pfam" id="PF13417">
    <property type="entry name" value="GST_N_3"/>
    <property type="match status" value="1"/>
</dbReference>
<dbReference type="GO" id="GO:0006559">
    <property type="term" value="P:L-phenylalanine catabolic process"/>
    <property type="evidence" value="ECO:0007669"/>
    <property type="project" value="TreeGrafter"/>
</dbReference>
<dbReference type="RefSeq" id="WP_101681448.1">
    <property type="nucleotide sequence ID" value="NZ_PJRP01000003.1"/>
</dbReference>
<keyword evidence="4" id="KW-0413">Isomerase</keyword>
<dbReference type="PANTHER" id="PTHR42673">
    <property type="entry name" value="MALEYLACETOACETATE ISOMERASE"/>
    <property type="match status" value="1"/>
</dbReference>
<dbReference type="GO" id="GO:0005737">
    <property type="term" value="C:cytoplasm"/>
    <property type="evidence" value="ECO:0007669"/>
    <property type="project" value="InterPro"/>
</dbReference>
<evidence type="ECO:0000259" key="3">
    <source>
        <dbReference type="PROSITE" id="PS50405"/>
    </source>
</evidence>
<feature type="domain" description="GST C-terminal" evidence="3">
    <location>
        <begin position="88"/>
        <end position="212"/>
    </location>
</feature>
<dbReference type="GO" id="GO:0006749">
    <property type="term" value="P:glutathione metabolic process"/>
    <property type="evidence" value="ECO:0007669"/>
    <property type="project" value="TreeGrafter"/>
</dbReference>
<organism evidence="4 5">
    <name type="scientific">Cupriavidus pauculus</name>
    <dbReference type="NCBI Taxonomy" id="82633"/>
    <lineage>
        <taxon>Bacteria</taxon>
        <taxon>Pseudomonadati</taxon>
        <taxon>Pseudomonadota</taxon>
        <taxon>Betaproteobacteria</taxon>
        <taxon>Burkholderiales</taxon>
        <taxon>Burkholderiaceae</taxon>
        <taxon>Cupriavidus</taxon>
    </lineage>
</organism>
<evidence type="ECO:0000259" key="2">
    <source>
        <dbReference type="PROSITE" id="PS50404"/>
    </source>
</evidence>
<proteinExistence type="inferred from homology"/>
<dbReference type="InterPro" id="IPR004045">
    <property type="entry name" value="Glutathione_S-Trfase_N"/>
</dbReference>
<name>A0A2N5CF89_9BURK</name>
<dbReference type="EMBL" id="PJRP01000003">
    <property type="protein sequence ID" value="PLQ00883.1"/>
    <property type="molecule type" value="Genomic_DNA"/>
</dbReference>
<dbReference type="SUPFAM" id="SSF47616">
    <property type="entry name" value="GST C-terminal domain-like"/>
    <property type="match status" value="1"/>
</dbReference>
<dbReference type="InterPro" id="IPR036282">
    <property type="entry name" value="Glutathione-S-Trfase_C_sf"/>
</dbReference>